<evidence type="ECO:0000313" key="3">
    <source>
        <dbReference type="Proteomes" id="UP000178943"/>
    </source>
</evidence>
<keyword evidence="1" id="KW-0472">Membrane</keyword>
<protein>
    <submittedName>
        <fullName evidence="2">Uncharacterized protein</fullName>
    </submittedName>
</protein>
<sequence>MQRHIVEENASFCKKKFNREEREEKKKSQKYLKFSNIFGISLFRALRGLFFLGFDLFGIGNRE</sequence>
<keyword evidence="1" id="KW-0812">Transmembrane</keyword>
<reference evidence="2 3" key="1">
    <citation type="journal article" date="2016" name="Nat. Commun.">
        <title>Thousands of microbial genomes shed light on interconnected biogeochemical processes in an aquifer system.</title>
        <authorList>
            <person name="Anantharaman K."/>
            <person name="Brown C.T."/>
            <person name="Hug L.A."/>
            <person name="Sharon I."/>
            <person name="Castelle C.J."/>
            <person name="Probst A.J."/>
            <person name="Thomas B.C."/>
            <person name="Singh A."/>
            <person name="Wilkins M.J."/>
            <person name="Karaoz U."/>
            <person name="Brodie E.L."/>
            <person name="Williams K.H."/>
            <person name="Hubbard S.S."/>
            <person name="Banfield J.F."/>
        </authorList>
    </citation>
    <scope>NUCLEOTIDE SEQUENCE [LARGE SCALE GENOMIC DNA]</scope>
</reference>
<evidence type="ECO:0000256" key="1">
    <source>
        <dbReference type="SAM" id="Phobius"/>
    </source>
</evidence>
<dbReference type="STRING" id="1817863.A2Y62_01525"/>
<name>A0A1F5VU98_9BACT</name>
<accession>A0A1F5VU98</accession>
<proteinExistence type="predicted"/>
<gene>
    <name evidence="2" type="ORF">A2Y62_01525</name>
</gene>
<dbReference type="Proteomes" id="UP000178943">
    <property type="component" value="Unassembled WGS sequence"/>
</dbReference>
<dbReference type="EMBL" id="MFGW01000078">
    <property type="protein sequence ID" value="OGF66898.1"/>
    <property type="molecule type" value="Genomic_DNA"/>
</dbReference>
<comment type="caution">
    <text evidence="2">The sequence shown here is derived from an EMBL/GenBank/DDBJ whole genome shotgun (WGS) entry which is preliminary data.</text>
</comment>
<dbReference type="AlphaFoldDB" id="A0A1F5VU98"/>
<keyword evidence="1" id="KW-1133">Transmembrane helix</keyword>
<evidence type="ECO:0000313" key="2">
    <source>
        <dbReference type="EMBL" id="OGF66898.1"/>
    </source>
</evidence>
<feature type="transmembrane region" description="Helical" evidence="1">
    <location>
        <begin position="34"/>
        <end position="54"/>
    </location>
</feature>
<organism evidence="2 3">
    <name type="scientific">Candidatus Fischerbacteria bacterium RBG_13_37_8</name>
    <dbReference type="NCBI Taxonomy" id="1817863"/>
    <lineage>
        <taxon>Bacteria</taxon>
        <taxon>Candidatus Fischeribacteriota</taxon>
    </lineage>
</organism>